<dbReference type="AlphaFoldDB" id="A0A072VLN8"/>
<name>A0A072VLN8_MEDTR</name>
<keyword evidence="5" id="KW-1185">Reference proteome</keyword>
<organism evidence="3 5">
    <name type="scientific">Medicago truncatula</name>
    <name type="common">Barrel medic</name>
    <name type="synonym">Medicago tribuloides</name>
    <dbReference type="NCBI Taxonomy" id="3880"/>
    <lineage>
        <taxon>Eukaryota</taxon>
        <taxon>Viridiplantae</taxon>
        <taxon>Streptophyta</taxon>
        <taxon>Embryophyta</taxon>
        <taxon>Tracheophyta</taxon>
        <taxon>Spermatophyta</taxon>
        <taxon>Magnoliopsida</taxon>
        <taxon>eudicotyledons</taxon>
        <taxon>Gunneridae</taxon>
        <taxon>Pentapetalae</taxon>
        <taxon>rosids</taxon>
        <taxon>fabids</taxon>
        <taxon>Fabales</taxon>
        <taxon>Fabaceae</taxon>
        <taxon>Papilionoideae</taxon>
        <taxon>50 kb inversion clade</taxon>
        <taxon>NPAAA clade</taxon>
        <taxon>Hologalegina</taxon>
        <taxon>IRL clade</taxon>
        <taxon>Trifolieae</taxon>
        <taxon>Medicago</taxon>
    </lineage>
</organism>
<protein>
    <submittedName>
        <fullName evidence="3">Transmembrane protein, putative</fullName>
    </submittedName>
</protein>
<reference evidence="4" key="3">
    <citation type="submission" date="2015-04" db="UniProtKB">
        <authorList>
            <consortium name="EnsemblPlants"/>
        </authorList>
    </citation>
    <scope>IDENTIFICATION</scope>
    <source>
        <strain evidence="4">cv. Jemalong A17</strain>
    </source>
</reference>
<reference evidence="3 5" key="2">
    <citation type="journal article" date="2014" name="BMC Genomics">
        <title>An improved genome release (version Mt4.0) for the model legume Medicago truncatula.</title>
        <authorList>
            <person name="Tang H."/>
            <person name="Krishnakumar V."/>
            <person name="Bidwell S."/>
            <person name="Rosen B."/>
            <person name="Chan A."/>
            <person name="Zhou S."/>
            <person name="Gentzbittel L."/>
            <person name="Childs K.L."/>
            <person name="Yandell M."/>
            <person name="Gundlach H."/>
            <person name="Mayer K.F."/>
            <person name="Schwartz D.C."/>
            <person name="Town C.D."/>
        </authorList>
    </citation>
    <scope>GENOME REANNOTATION</scope>
    <source>
        <strain evidence="3">A17</strain>
        <strain evidence="4 5">cv. Jemalong A17</strain>
    </source>
</reference>
<evidence type="ECO:0000313" key="3">
    <source>
        <dbReference type="EMBL" id="KEH42889.1"/>
    </source>
</evidence>
<feature type="region of interest" description="Disordered" evidence="1">
    <location>
        <begin position="137"/>
        <end position="189"/>
    </location>
</feature>
<dbReference type="EnsemblPlants" id="KEH42889">
    <property type="protein sequence ID" value="KEH42889"/>
    <property type="gene ID" value="MTR_1g077650"/>
</dbReference>
<evidence type="ECO:0000256" key="2">
    <source>
        <dbReference type="SAM" id="Phobius"/>
    </source>
</evidence>
<feature type="transmembrane region" description="Helical" evidence="2">
    <location>
        <begin position="15"/>
        <end position="33"/>
    </location>
</feature>
<feature type="compositionally biased region" description="Basic and acidic residues" evidence="1">
    <location>
        <begin position="144"/>
        <end position="155"/>
    </location>
</feature>
<evidence type="ECO:0000256" key="1">
    <source>
        <dbReference type="SAM" id="MobiDB-lite"/>
    </source>
</evidence>
<dbReference type="HOGENOM" id="CLU_1436414_0_0_1"/>
<accession>A0A072VLN8</accession>
<evidence type="ECO:0000313" key="5">
    <source>
        <dbReference type="Proteomes" id="UP000002051"/>
    </source>
</evidence>
<evidence type="ECO:0000313" key="4">
    <source>
        <dbReference type="EnsemblPlants" id="KEH42889"/>
    </source>
</evidence>
<keyword evidence="2 3" id="KW-0812">Transmembrane</keyword>
<dbReference type="EMBL" id="CM001217">
    <property type="protein sequence ID" value="KEH42889.1"/>
    <property type="molecule type" value="Genomic_DNA"/>
</dbReference>
<sequence length="189" mass="20774">MGCNASLEVQDTQGAVLFIRLLLLAIAPTLAVFELHCRCSIVKLQQEEYDRQLSEALSRGCSVDEALTLLAWTKVVGEKKKGRLYGAGNLAGNYRKGVATTLKLTLNVGEGSSRQPELTPEMRDMITRLTQEQLAAHMQTQQDLIHEVSGSRESVRAPPVCADDADDPYEVYGEGEDDDDDDDGLEMDD</sequence>
<feature type="compositionally biased region" description="Acidic residues" evidence="1">
    <location>
        <begin position="163"/>
        <end position="189"/>
    </location>
</feature>
<keyword evidence="2" id="KW-1133">Transmembrane helix</keyword>
<dbReference type="Proteomes" id="UP000002051">
    <property type="component" value="Unassembled WGS sequence"/>
</dbReference>
<keyword evidence="2" id="KW-0472">Membrane</keyword>
<gene>
    <name evidence="3" type="ordered locus">MTR_1g077650</name>
</gene>
<proteinExistence type="predicted"/>
<reference evidence="3 5" key="1">
    <citation type="journal article" date="2011" name="Nature">
        <title>The Medicago genome provides insight into the evolution of rhizobial symbioses.</title>
        <authorList>
            <person name="Young N.D."/>
            <person name="Debelle F."/>
            <person name="Oldroyd G.E."/>
            <person name="Geurts R."/>
            <person name="Cannon S.B."/>
            <person name="Udvardi M.K."/>
            <person name="Benedito V.A."/>
            <person name="Mayer K.F."/>
            <person name="Gouzy J."/>
            <person name="Schoof H."/>
            <person name="Van de Peer Y."/>
            <person name="Proost S."/>
            <person name="Cook D.R."/>
            <person name="Meyers B.C."/>
            <person name="Spannagl M."/>
            <person name="Cheung F."/>
            <person name="De Mita S."/>
            <person name="Krishnakumar V."/>
            <person name="Gundlach H."/>
            <person name="Zhou S."/>
            <person name="Mudge J."/>
            <person name="Bharti A.K."/>
            <person name="Murray J.D."/>
            <person name="Naoumkina M.A."/>
            <person name="Rosen B."/>
            <person name="Silverstein K.A."/>
            <person name="Tang H."/>
            <person name="Rombauts S."/>
            <person name="Zhao P.X."/>
            <person name="Zhou P."/>
            <person name="Barbe V."/>
            <person name="Bardou P."/>
            <person name="Bechner M."/>
            <person name="Bellec A."/>
            <person name="Berger A."/>
            <person name="Berges H."/>
            <person name="Bidwell S."/>
            <person name="Bisseling T."/>
            <person name="Choisne N."/>
            <person name="Couloux A."/>
            <person name="Denny R."/>
            <person name="Deshpande S."/>
            <person name="Dai X."/>
            <person name="Doyle J.J."/>
            <person name="Dudez A.M."/>
            <person name="Farmer A.D."/>
            <person name="Fouteau S."/>
            <person name="Franken C."/>
            <person name="Gibelin C."/>
            <person name="Gish J."/>
            <person name="Goldstein S."/>
            <person name="Gonzalez A.J."/>
            <person name="Green P.J."/>
            <person name="Hallab A."/>
            <person name="Hartog M."/>
            <person name="Hua A."/>
            <person name="Humphray S.J."/>
            <person name="Jeong D.H."/>
            <person name="Jing Y."/>
            <person name="Jocker A."/>
            <person name="Kenton S.M."/>
            <person name="Kim D.J."/>
            <person name="Klee K."/>
            <person name="Lai H."/>
            <person name="Lang C."/>
            <person name="Lin S."/>
            <person name="Macmil S.L."/>
            <person name="Magdelenat G."/>
            <person name="Matthews L."/>
            <person name="McCorrison J."/>
            <person name="Monaghan E.L."/>
            <person name="Mun J.H."/>
            <person name="Najar F.Z."/>
            <person name="Nicholson C."/>
            <person name="Noirot C."/>
            <person name="O'Bleness M."/>
            <person name="Paule C.R."/>
            <person name="Poulain J."/>
            <person name="Prion F."/>
            <person name="Qin B."/>
            <person name="Qu C."/>
            <person name="Retzel E.F."/>
            <person name="Riddle C."/>
            <person name="Sallet E."/>
            <person name="Samain S."/>
            <person name="Samson N."/>
            <person name="Sanders I."/>
            <person name="Saurat O."/>
            <person name="Scarpelli C."/>
            <person name="Schiex T."/>
            <person name="Segurens B."/>
            <person name="Severin A.J."/>
            <person name="Sherrier D.J."/>
            <person name="Shi R."/>
            <person name="Sims S."/>
            <person name="Singer S.R."/>
            <person name="Sinharoy S."/>
            <person name="Sterck L."/>
            <person name="Viollet A."/>
            <person name="Wang B.B."/>
            <person name="Wang K."/>
            <person name="Wang M."/>
            <person name="Wang X."/>
            <person name="Warfsmann J."/>
            <person name="Weissenbach J."/>
            <person name="White D.D."/>
            <person name="White J.D."/>
            <person name="Wiley G.B."/>
            <person name="Wincker P."/>
            <person name="Xing Y."/>
            <person name="Yang L."/>
            <person name="Yao Z."/>
            <person name="Ying F."/>
            <person name="Zhai J."/>
            <person name="Zhou L."/>
            <person name="Zuber A."/>
            <person name="Denarie J."/>
            <person name="Dixon R.A."/>
            <person name="May G.D."/>
            <person name="Schwartz D.C."/>
            <person name="Rogers J."/>
            <person name="Quetier F."/>
            <person name="Town C.D."/>
            <person name="Roe B.A."/>
        </authorList>
    </citation>
    <scope>NUCLEOTIDE SEQUENCE [LARGE SCALE GENOMIC DNA]</scope>
    <source>
        <strain evidence="3">A17</strain>
        <strain evidence="4 5">cv. Jemalong A17</strain>
    </source>
</reference>